<dbReference type="Pfam" id="PF08282">
    <property type="entry name" value="Hydrolase_3"/>
    <property type="match status" value="1"/>
</dbReference>
<dbReference type="EMBL" id="CP034662">
    <property type="protein sequence ID" value="AZQ93437.1"/>
    <property type="molecule type" value="Genomic_DNA"/>
</dbReference>
<organism evidence="1 4">
    <name type="scientific">Moraxella catarrhalis</name>
    <name type="common">Branhamella catarrhalis</name>
    <dbReference type="NCBI Taxonomy" id="480"/>
    <lineage>
        <taxon>Bacteria</taxon>
        <taxon>Pseudomonadati</taxon>
        <taxon>Pseudomonadota</taxon>
        <taxon>Gammaproteobacteria</taxon>
        <taxon>Moraxellales</taxon>
        <taxon>Moraxellaceae</taxon>
        <taxon>Moraxella</taxon>
    </lineage>
</organism>
<dbReference type="AlphaFoldDB" id="A0A3S9QFC5"/>
<dbReference type="GO" id="GO:0016787">
    <property type="term" value="F:hydrolase activity"/>
    <property type="evidence" value="ECO:0007669"/>
    <property type="project" value="UniProtKB-KW"/>
</dbReference>
<evidence type="ECO:0000313" key="3">
    <source>
        <dbReference type="Proteomes" id="UP000268436"/>
    </source>
</evidence>
<dbReference type="EMBL" id="RYER01000027">
    <property type="protein sequence ID" value="RUO11817.1"/>
    <property type="molecule type" value="Genomic_DNA"/>
</dbReference>
<proteinExistence type="predicted"/>
<dbReference type="SUPFAM" id="SSF56784">
    <property type="entry name" value="HAD-like"/>
    <property type="match status" value="1"/>
</dbReference>
<dbReference type="Gene3D" id="3.30.1240.10">
    <property type="match status" value="1"/>
</dbReference>
<dbReference type="InterPro" id="IPR036412">
    <property type="entry name" value="HAD-like_sf"/>
</dbReference>
<sequence length="151" mass="17681">MQLPQVTLGIIPIEVRKLIDEVGIDYLLTMNGQYNEFAGKKLFDFPLQYQQAKKILEVFEHHNIATAFMTRAEIFCFNQNHNLKTALGALDITPQPANKETFDFHQPIYQILAFYEDHEAEKIILPPDIKTTRWHRYAVDVWIIKVQKHAQ</sequence>
<keyword evidence="3" id="KW-1185">Reference proteome</keyword>
<dbReference type="Proteomes" id="UP000268436">
    <property type="component" value="Unassembled WGS sequence"/>
</dbReference>
<evidence type="ECO:0000313" key="2">
    <source>
        <dbReference type="EMBL" id="RUO11817.1"/>
    </source>
</evidence>
<name>A0A3S9QFC5_MORCA</name>
<reference evidence="3 4" key="1">
    <citation type="submission" date="2018-12" db="EMBL/GenBank/DDBJ databases">
        <title>Persistence of Moraxella catarrhalis in Chronic Obstructive Pulmonary Disease and Regulation of the Hag/MID Adhesin.</title>
        <authorList>
            <person name="Murphy T."/>
            <person name="Zhao X."/>
            <person name="Vyas G."/>
            <person name="Aluvathingal J."/>
            <person name="Nadendla S."/>
            <person name="Tallon L."/>
            <person name="Tettelin H."/>
        </authorList>
    </citation>
    <scope>NUCLEOTIDE SEQUENCE [LARGE SCALE GENOMIC DNA]</scope>
    <source>
        <strain evidence="2 3">173P27B1</strain>
        <strain evidence="1 4">46P58B1</strain>
    </source>
</reference>
<protein>
    <submittedName>
        <fullName evidence="1">Haloacid dehalogenase-like hydrolase family protein</fullName>
    </submittedName>
</protein>
<dbReference type="Proteomes" id="UP000280228">
    <property type="component" value="Chromosome"/>
</dbReference>
<accession>A0A3S9QFC5</accession>
<evidence type="ECO:0000313" key="1">
    <source>
        <dbReference type="EMBL" id="AZQ93437.1"/>
    </source>
</evidence>
<evidence type="ECO:0000313" key="4">
    <source>
        <dbReference type="Proteomes" id="UP000280228"/>
    </source>
</evidence>
<gene>
    <name evidence="1" type="ORF">EJK53_0326</name>
    <name evidence="2" type="ORF">EJK54_0481</name>
</gene>
<keyword evidence="1" id="KW-0378">Hydrolase</keyword>